<feature type="region of interest" description="Disordered" evidence="1">
    <location>
        <begin position="134"/>
        <end position="170"/>
    </location>
</feature>
<evidence type="ECO:0000313" key="3">
    <source>
        <dbReference type="Proteomes" id="UP000322981"/>
    </source>
</evidence>
<dbReference type="GO" id="GO:0090313">
    <property type="term" value="P:regulation of protein targeting to membrane"/>
    <property type="evidence" value="ECO:0007669"/>
    <property type="project" value="TreeGrafter"/>
</dbReference>
<dbReference type="EMBL" id="VWXX01000002">
    <property type="protein sequence ID" value="KAA6187422.1"/>
    <property type="molecule type" value="Genomic_DNA"/>
</dbReference>
<dbReference type="GO" id="GO:0005886">
    <property type="term" value="C:plasma membrane"/>
    <property type="evidence" value="ECO:0007669"/>
    <property type="project" value="TreeGrafter"/>
</dbReference>
<dbReference type="AlphaFoldDB" id="A0A5M8FUE2"/>
<accession>A0A5M8FUE2</accession>
<organism evidence="2 3">
    <name type="scientific">Thiohalocapsa marina</name>
    <dbReference type="NCBI Taxonomy" id="424902"/>
    <lineage>
        <taxon>Bacteria</taxon>
        <taxon>Pseudomonadati</taxon>
        <taxon>Pseudomonadota</taxon>
        <taxon>Gammaproteobacteria</taxon>
        <taxon>Chromatiales</taxon>
        <taxon>Chromatiaceae</taxon>
        <taxon>Thiohalocapsa</taxon>
    </lineage>
</organism>
<sequence>MRLMKRLLLLLLALVGLSALALVTAGPLLIDRESMARRLEAAVMADSDLIDSGWTLHLGAISDLRLLPHPRVEMQSIRLTYPVAPEATQQEAEQPAGALSIERLAIEGRVLPLLQGRLELASIRVQGLALNRPLNGSPGHLPHDAQHGAGASSARHATEPATKPVEAGTSADLGPVLLPWWQSRAQRLDITADHVTLHYPADQPGPAWSLSQRDGDSFSRGGTARVDARLHLTGDNPRVNATLTLESDADVVGAAGTERLRLRGLRLQGEDVAFGAARPLPLELTGELDYLLATGRTEGLHLRLASGALRLRLRDLAEEAPGTTPMQRRMQLEGLDLRAWLAEAGRALPGSDQTLRCVAGDGLIALTPDGLTLSRLRLSVDGIPVAGAARLGSGRRPGTELALSTHGGGVDLTPYLASRPASAPDLEQNPEQNPDPGPTGDLACDPVLDDPAAWPALPQPEPGTDLRLTLAAGQLHLSALDYQDLSVDARVGGGVARAQIAVGAFYAGTLRAELERPLGQNQNQGRNAIAAPGSTTALRGLASEVDLGRLLEALRADAEGTPQSTPQIKPQITGTAEIRADLTATGHDAAAMRETLAGNVAVSLRDSRVAGLELDELLIRAGVDPVEARGMARLSTLTATAQGRDGVFLSDDILGHSPLLRVQGSGRFEVPTDRLQLDLEAELVQSPQGPDLRGLEGIRVPISARGDWRQPAWRMELGPALGEAAQRLLQQQLEDNRDALKALEERTGIQGLEQGLRGLLGL</sequence>
<evidence type="ECO:0000313" key="2">
    <source>
        <dbReference type="EMBL" id="KAA6187422.1"/>
    </source>
</evidence>
<feature type="region of interest" description="Disordered" evidence="1">
    <location>
        <begin position="389"/>
        <end position="461"/>
    </location>
</feature>
<dbReference type="RefSeq" id="WP_150090090.1">
    <property type="nucleotide sequence ID" value="NZ_JBFUOH010000124.1"/>
</dbReference>
<dbReference type="PANTHER" id="PTHR30441:SF4">
    <property type="entry name" value="PROTEIN ASMA"/>
    <property type="match status" value="1"/>
</dbReference>
<comment type="caution">
    <text evidence="2">The sequence shown here is derived from an EMBL/GenBank/DDBJ whole genome shotgun (WGS) entry which is preliminary data.</text>
</comment>
<keyword evidence="3" id="KW-1185">Reference proteome</keyword>
<proteinExistence type="predicted"/>
<protein>
    <submittedName>
        <fullName evidence="2">Uncharacterized protein</fullName>
    </submittedName>
</protein>
<dbReference type="Proteomes" id="UP000322981">
    <property type="component" value="Unassembled WGS sequence"/>
</dbReference>
<dbReference type="OrthoDB" id="9766390at2"/>
<reference evidence="2 3" key="1">
    <citation type="submission" date="2019-09" db="EMBL/GenBank/DDBJ databases">
        <title>Whole-genome sequence of the purple sulfur bacterium Thiohalocapsa marina DSM 19078.</title>
        <authorList>
            <person name="Kyndt J.A."/>
            <person name="Meyer T.E."/>
        </authorList>
    </citation>
    <scope>NUCLEOTIDE SEQUENCE [LARGE SCALE GENOMIC DNA]</scope>
    <source>
        <strain evidence="2 3">DSM 19078</strain>
    </source>
</reference>
<dbReference type="PANTHER" id="PTHR30441">
    <property type="entry name" value="DUF748 DOMAIN-CONTAINING PROTEIN"/>
    <property type="match status" value="1"/>
</dbReference>
<evidence type="ECO:0000256" key="1">
    <source>
        <dbReference type="SAM" id="MobiDB-lite"/>
    </source>
</evidence>
<name>A0A5M8FUE2_9GAMM</name>
<gene>
    <name evidence="2" type="ORF">F2Q65_02565</name>
</gene>
<dbReference type="InterPro" id="IPR052894">
    <property type="entry name" value="AsmA-related"/>
</dbReference>